<organism evidence="2 3">
    <name type="scientific">Daphnia magna</name>
    <dbReference type="NCBI Taxonomy" id="35525"/>
    <lineage>
        <taxon>Eukaryota</taxon>
        <taxon>Metazoa</taxon>
        <taxon>Ecdysozoa</taxon>
        <taxon>Arthropoda</taxon>
        <taxon>Crustacea</taxon>
        <taxon>Branchiopoda</taxon>
        <taxon>Diplostraca</taxon>
        <taxon>Cladocera</taxon>
        <taxon>Anomopoda</taxon>
        <taxon>Daphniidae</taxon>
        <taxon>Daphnia</taxon>
    </lineage>
</organism>
<feature type="region of interest" description="Disordered" evidence="1">
    <location>
        <begin position="58"/>
        <end position="77"/>
    </location>
</feature>
<evidence type="ECO:0000313" key="3">
    <source>
        <dbReference type="Proteomes" id="UP001234178"/>
    </source>
</evidence>
<reference evidence="2 3" key="1">
    <citation type="journal article" date="2023" name="Nucleic Acids Res.">
        <title>The hologenome of Daphnia magna reveals possible DNA methylation and microbiome-mediated evolution of the host genome.</title>
        <authorList>
            <person name="Chaturvedi A."/>
            <person name="Li X."/>
            <person name="Dhandapani V."/>
            <person name="Marshall H."/>
            <person name="Kissane S."/>
            <person name="Cuenca-Cambronero M."/>
            <person name="Asole G."/>
            <person name="Calvet F."/>
            <person name="Ruiz-Romero M."/>
            <person name="Marangio P."/>
            <person name="Guigo R."/>
            <person name="Rago D."/>
            <person name="Mirbahai L."/>
            <person name="Eastwood N."/>
            <person name="Colbourne J.K."/>
            <person name="Zhou J."/>
            <person name="Mallon E."/>
            <person name="Orsini L."/>
        </authorList>
    </citation>
    <scope>NUCLEOTIDE SEQUENCE [LARGE SCALE GENOMIC DNA]</scope>
    <source>
        <strain evidence="2">LRV0_1</strain>
    </source>
</reference>
<name>A0ABR0A7B0_9CRUS</name>
<gene>
    <name evidence="2" type="ORF">OUZ56_002935</name>
</gene>
<accession>A0ABR0A7B0</accession>
<dbReference type="EMBL" id="JAOYFB010000036">
    <property type="protein sequence ID" value="KAK4021001.1"/>
    <property type="molecule type" value="Genomic_DNA"/>
</dbReference>
<proteinExistence type="predicted"/>
<comment type="caution">
    <text evidence="2">The sequence shown here is derived from an EMBL/GenBank/DDBJ whole genome shotgun (WGS) entry which is preliminary data.</text>
</comment>
<dbReference type="Proteomes" id="UP001234178">
    <property type="component" value="Unassembled WGS sequence"/>
</dbReference>
<evidence type="ECO:0000256" key="1">
    <source>
        <dbReference type="SAM" id="MobiDB-lite"/>
    </source>
</evidence>
<protein>
    <submittedName>
        <fullName evidence="2">Uncharacterized protein</fullName>
    </submittedName>
</protein>
<keyword evidence="3" id="KW-1185">Reference proteome</keyword>
<evidence type="ECO:0000313" key="2">
    <source>
        <dbReference type="EMBL" id="KAK4021001.1"/>
    </source>
</evidence>
<sequence length="165" mass="18492">MKNRSENLKFRKYELINGVKRSLSSKGRRGVWSVVSSDNRVGMGMEVASVLLITLPSPSSPRRHRRSTPLRSPMSKRAHYKRPVIADDAGTTVAEMDWYGDRLKILITKRADARGLDCSIFDVNRATLIICALMAVEVSANGGQKAMRFSILHPSPLDRHSKESR</sequence>
<feature type="compositionally biased region" description="Basic residues" evidence="1">
    <location>
        <begin position="61"/>
        <end position="77"/>
    </location>
</feature>